<organism evidence="1 2">
    <name type="scientific">Rhizobium laguerreae</name>
    <dbReference type="NCBI Taxonomy" id="1076926"/>
    <lineage>
        <taxon>Bacteria</taxon>
        <taxon>Pseudomonadati</taxon>
        <taxon>Pseudomonadota</taxon>
        <taxon>Alphaproteobacteria</taxon>
        <taxon>Hyphomicrobiales</taxon>
        <taxon>Rhizobiaceae</taxon>
        <taxon>Rhizobium/Agrobacterium group</taxon>
        <taxon>Rhizobium</taxon>
    </lineage>
</organism>
<dbReference type="Proteomes" id="UP000468864">
    <property type="component" value="Unassembled WGS sequence"/>
</dbReference>
<protein>
    <submittedName>
        <fullName evidence="1">Uncharacterized protein</fullName>
    </submittedName>
</protein>
<sequence length="88" mass="10121">MTEEKIDAFARLIRENVRKGRYLSAAPYLRSVIDQVEVDDDEIPIHGRRDVLERLVSRAAAAGVRSFVRKWRTGRDENGHRYIIVGAL</sequence>
<gene>
    <name evidence="1" type="ORF">GR206_24735</name>
</gene>
<comment type="caution">
    <text evidence="1">The sequence shown here is derived from an EMBL/GenBank/DDBJ whole genome shotgun (WGS) entry which is preliminary data.</text>
</comment>
<dbReference type="AlphaFoldDB" id="A0A6N9ZMM5"/>
<accession>A0A6N9ZMM5</accession>
<dbReference type="RefSeq" id="WP_163881566.1">
    <property type="nucleotide sequence ID" value="NZ_WUEP01000021.1"/>
</dbReference>
<evidence type="ECO:0000313" key="1">
    <source>
        <dbReference type="EMBL" id="NEH94190.1"/>
    </source>
</evidence>
<evidence type="ECO:0000313" key="2">
    <source>
        <dbReference type="Proteomes" id="UP000468864"/>
    </source>
</evidence>
<dbReference type="EMBL" id="WUEP01000021">
    <property type="protein sequence ID" value="NEH94190.1"/>
    <property type="molecule type" value="Genomic_DNA"/>
</dbReference>
<name>A0A6N9ZMM5_9HYPH</name>
<reference evidence="1 2" key="1">
    <citation type="submission" date="2019-12" db="EMBL/GenBank/DDBJ databases">
        <title>Rhizobium genotypes associated with high levels of biological nitrogen fixation by grain legumes in a temperate-maritime cropping system.</title>
        <authorList>
            <person name="Maluk M."/>
            <person name="Francesc Ferrando Molina F."/>
            <person name="Lopez Del Egido L."/>
            <person name="Lafos M."/>
            <person name="Langarica-Fuentes A."/>
            <person name="Gebre Yohannes G."/>
            <person name="Young M.W."/>
            <person name="Martin P."/>
            <person name="Gantlett R."/>
            <person name="Kenicer G."/>
            <person name="Hawes C."/>
            <person name="Begg G.S."/>
            <person name="Quilliam R.S."/>
            <person name="Squire G.R."/>
            <person name="Poole P.S."/>
            <person name="Young P.W."/>
            <person name="Iannetta P.M."/>
            <person name="James E.K."/>
        </authorList>
    </citation>
    <scope>NUCLEOTIDE SEQUENCE [LARGE SCALE GENOMIC DNA]</scope>
    <source>
        <strain evidence="1 2">JHI2449</strain>
    </source>
</reference>
<proteinExistence type="predicted"/>